<reference evidence="1" key="2">
    <citation type="submission" date="2020-11" db="EMBL/GenBank/DDBJ databases">
        <authorList>
            <person name="McCartney M.A."/>
            <person name="Auch B."/>
            <person name="Kono T."/>
            <person name="Mallez S."/>
            <person name="Becker A."/>
            <person name="Gohl D.M."/>
            <person name="Silverstein K.A.T."/>
            <person name="Koren S."/>
            <person name="Bechman K.B."/>
            <person name="Herman A."/>
            <person name="Abrahante J.E."/>
            <person name="Garbe J."/>
        </authorList>
    </citation>
    <scope>NUCLEOTIDE SEQUENCE</scope>
    <source>
        <strain evidence="1">Duluth1</strain>
        <tissue evidence="1">Whole animal</tissue>
    </source>
</reference>
<dbReference type="EMBL" id="JAIWYP010000001">
    <property type="protein sequence ID" value="KAH3898154.1"/>
    <property type="molecule type" value="Genomic_DNA"/>
</dbReference>
<dbReference type="AlphaFoldDB" id="A0A9D4SA19"/>
<evidence type="ECO:0000313" key="1">
    <source>
        <dbReference type="EMBL" id="KAH3898154.1"/>
    </source>
</evidence>
<accession>A0A9D4SA19</accession>
<evidence type="ECO:0000313" key="2">
    <source>
        <dbReference type="Proteomes" id="UP000828390"/>
    </source>
</evidence>
<organism evidence="1 2">
    <name type="scientific">Dreissena polymorpha</name>
    <name type="common">Zebra mussel</name>
    <name type="synonym">Mytilus polymorpha</name>
    <dbReference type="NCBI Taxonomy" id="45954"/>
    <lineage>
        <taxon>Eukaryota</taxon>
        <taxon>Metazoa</taxon>
        <taxon>Spiralia</taxon>
        <taxon>Lophotrochozoa</taxon>
        <taxon>Mollusca</taxon>
        <taxon>Bivalvia</taxon>
        <taxon>Autobranchia</taxon>
        <taxon>Heteroconchia</taxon>
        <taxon>Euheterodonta</taxon>
        <taxon>Imparidentia</taxon>
        <taxon>Neoheterodontei</taxon>
        <taxon>Myida</taxon>
        <taxon>Dreissenoidea</taxon>
        <taxon>Dreissenidae</taxon>
        <taxon>Dreissena</taxon>
    </lineage>
</organism>
<proteinExistence type="predicted"/>
<gene>
    <name evidence="1" type="ORF">DPMN_022373</name>
</gene>
<keyword evidence="2" id="KW-1185">Reference proteome</keyword>
<protein>
    <submittedName>
        <fullName evidence="1">Uncharacterized protein</fullName>
    </submittedName>
</protein>
<name>A0A9D4SA19_DREPO</name>
<dbReference type="Proteomes" id="UP000828390">
    <property type="component" value="Unassembled WGS sequence"/>
</dbReference>
<comment type="caution">
    <text evidence="1">The sequence shown here is derived from an EMBL/GenBank/DDBJ whole genome shotgun (WGS) entry which is preliminary data.</text>
</comment>
<reference evidence="1" key="1">
    <citation type="journal article" date="2019" name="bioRxiv">
        <title>The Genome of the Zebra Mussel, Dreissena polymorpha: A Resource for Invasive Species Research.</title>
        <authorList>
            <person name="McCartney M.A."/>
            <person name="Auch B."/>
            <person name="Kono T."/>
            <person name="Mallez S."/>
            <person name="Zhang Y."/>
            <person name="Obille A."/>
            <person name="Becker A."/>
            <person name="Abrahante J.E."/>
            <person name="Garbe J."/>
            <person name="Badalamenti J.P."/>
            <person name="Herman A."/>
            <person name="Mangelson H."/>
            <person name="Liachko I."/>
            <person name="Sullivan S."/>
            <person name="Sone E.D."/>
            <person name="Koren S."/>
            <person name="Silverstein K.A.T."/>
            <person name="Beckman K.B."/>
            <person name="Gohl D.M."/>
        </authorList>
    </citation>
    <scope>NUCLEOTIDE SEQUENCE</scope>
    <source>
        <strain evidence="1">Duluth1</strain>
        <tissue evidence="1">Whole animal</tissue>
    </source>
</reference>
<sequence>MLLKSLQSCQSFKLGPLPLTLDNVVDELQKCFGGYLYVVCLNVECGAVNRVPYGTTHHRDALF</sequence>